<dbReference type="Proteomes" id="UP000199026">
    <property type="component" value="Unassembled WGS sequence"/>
</dbReference>
<dbReference type="InterPro" id="IPR043129">
    <property type="entry name" value="ATPase_NBD"/>
</dbReference>
<feature type="region of interest" description="Disordered" evidence="1">
    <location>
        <begin position="568"/>
        <end position="603"/>
    </location>
</feature>
<evidence type="ECO:0000313" key="4">
    <source>
        <dbReference type="Proteomes" id="UP000199026"/>
    </source>
</evidence>
<keyword evidence="4" id="KW-1185">Reference proteome</keyword>
<proteinExistence type="predicted"/>
<feature type="region of interest" description="Disordered" evidence="1">
    <location>
        <begin position="183"/>
        <end position="236"/>
    </location>
</feature>
<reference evidence="3 4" key="1">
    <citation type="submission" date="2016-10" db="EMBL/GenBank/DDBJ databases">
        <authorList>
            <person name="de Groot N.N."/>
        </authorList>
    </citation>
    <scope>NUCLEOTIDE SEQUENCE [LARGE SCALE GENOMIC DNA]</scope>
    <source>
        <strain evidence="3 4">DSM 24677</strain>
    </source>
</reference>
<feature type="region of interest" description="Disordered" evidence="1">
    <location>
        <begin position="276"/>
        <end position="318"/>
    </location>
</feature>
<feature type="compositionally biased region" description="Basic and acidic residues" evidence="1">
    <location>
        <begin position="570"/>
        <end position="580"/>
    </location>
</feature>
<feature type="transmembrane region" description="Helical" evidence="2">
    <location>
        <begin position="346"/>
        <end position="370"/>
    </location>
</feature>
<keyword evidence="2" id="KW-0472">Membrane</keyword>
<name>A0A1H3I3S3_9RHOB</name>
<evidence type="ECO:0008006" key="5">
    <source>
        <dbReference type="Google" id="ProtNLM"/>
    </source>
</evidence>
<protein>
    <recommendedName>
        <fullName evidence="5">Type IV pilus biogenesis protein PilP</fullName>
    </recommendedName>
</protein>
<dbReference type="OrthoDB" id="7870459at2"/>
<dbReference type="RefSeq" id="WP_089888088.1">
    <property type="nucleotide sequence ID" value="NZ_CALJFH010000031.1"/>
</dbReference>
<evidence type="ECO:0000313" key="3">
    <source>
        <dbReference type="EMBL" id="SDY22357.1"/>
    </source>
</evidence>
<keyword evidence="2" id="KW-1133">Transmembrane helix</keyword>
<gene>
    <name evidence="3" type="ORF">SAMN05444486_101846</name>
</gene>
<sequence length="790" mass="84043">MKPNFALKLSFEGIGLLHRSTAGWDRVGEVPLDVPDLPEALNLLKKTAAQITPEPLTVKLLLPSEQIKYLQLTKPDGPTSEYETAVLAALDGATPYTLEELAYCWAESGTDLVVAAVARETLLEAEAFASDNGFEPIYFTAQPSAGSYVGEPFFGRCKSIDADIERDLEAVVVSGVARIPEAATAPPEDALPATSAPKPEVQPPQASTPSFSTRREAEGKEAVAPSLSGVTRHEPSAVAPSIPLLPEDEANAAPPPPQPLPDLTAAAREEMAFVSQRNPDGSPELNAPVTQPASTTPVAPAPRPLPTPPPNLVPPTENERQRLTVFGARKKEKVPQKQKVMGKPRFLGLILTAVLLVFLLGVAAWASIFVGEGLSRFLGKDPERIVLAPSDLDETEIEGDEAMVLEPQLELAALDTGEETHATDLSRVMPLPIPEISLQEAQEKYAVTGIWVLAPAAPTVPPLQDSDDLYIASIDPVISAQDAIALPALTLEQADGTLGRQTNPAAQGLSFALDARGLVRATKEGAISPDGHLVFAGKPPYFPTDLPDRKEALEGAVEVPDLRAAMRPKARPEGLAEANERANLGGFSRTELASIRPKMRPPSAREIAAAEPQPTPTPNASAALEQAIEEAVAQAVPPTPGAVVIKLPEANARDLDPNATPQAVARSVKPKDRPNNFDRIVKRAEKNQQQEEVTQVAAVAPRTVAPSIPSRASVAKQATVRNAINLKRVNLIGVYGKPASRRALVRLSNGRYKKVAVGDRIDGGRVSAIGETELIYQKNGRGVTLKMPKG</sequence>
<dbReference type="EMBL" id="FNPR01000001">
    <property type="protein sequence ID" value="SDY22357.1"/>
    <property type="molecule type" value="Genomic_DNA"/>
</dbReference>
<evidence type="ECO:0000256" key="2">
    <source>
        <dbReference type="SAM" id="Phobius"/>
    </source>
</evidence>
<dbReference type="AlphaFoldDB" id="A0A1H3I3S3"/>
<dbReference type="STRING" id="576131.SAMN05444486_101846"/>
<feature type="compositionally biased region" description="Pro residues" evidence="1">
    <location>
        <begin position="299"/>
        <end position="313"/>
    </location>
</feature>
<accession>A0A1H3I3S3</accession>
<dbReference type="SUPFAM" id="SSF53067">
    <property type="entry name" value="Actin-like ATPase domain"/>
    <property type="match status" value="1"/>
</dbReference>
<evidence type="ECO:0000256" key="1">
    <source>
        <dbReference type="SAM" id="MobiDB-lite"/>
    </source>
</evidence>
<organism evidence="3 4">
    <name type="scientific">Lentibacter algarum</name>
    <dbReference type="NCBI Taxonomy" id="576131"/>
    <lineage>
        <taxon>Bacteria</taxon>
        <taxon>Pseudomonadati</taxon>
        <taxon>Pseudomonadota</taxon>
        <taxon>Alphaproteobacteria</taxon>
        <taxon>Rhodobacterales</taxon>
        <taxon>Roseobacteraceae</taxon>
        <taxon>Lentibacter</taxon>
    </lineage>
</organism>
<dbReference type="GeneID" id="78123633"/>
<keyword evidence="2" id="KW-0812">Transmembrane</keyword>